<dbReference type="Proteomes" id="UP000320011">
    <property type="component" value="Unassembled WGS sequence"/>
</dbReference>
<dbReference type="Pfam" id="PF04237">
    <property type="entry name" value="YjbR"/>
    <property type="match status" value="1"/>
</dbReference>
<comment type="caution">
    <text evidence="1">The sequence shown here is derived from an EMBL/GenBank/DDBJ whole genome shotgun (WGS) entry which is preliminary data.</text>
</comment>
<name>A0A558CWC4_9PSEU</name>
<reference evidence="1 2" key="1">
    <citation type="submission" date="2019-07" db="EMBL/GenBank/DDBJ databases">
        <authorList>
            <person name="Duangmal K."/>
            <person name="Teo W.F.A."/>
        </authorList>
    </citation>
    <scope>NUCLEOTIDE SEQUENCE [LARGE SCALE GENOMIC DNA]</scope>
    <source>
        <strain evidence="1 2">TBRC 6029</strain>
    </source>
</reference>
<dbReference type="OrthoDB" id="954305at2"/>
<dbReference type="Gene3D" id="3.90.1150.30">
    <property type="match status" value="1"/>
</dbReference>
<evidence type="ECO:0000313" key="2">
    <source>
        <dbReference type="Proteomes" id="UP000320011"/>
    </source>
</evidence>
<proteinExistence type="predicted"/>
<evidence type="ECO:0000313" key="1">
    <source>
        <dbReference type="EMBL" id="TVT53060.1"/>
    </source>
</evidence>
<dbReference type="EMBL" id="VJWX01000093">
    <property type="protein sequence ID" value="TVT53060.1"/>
    <property type="molecule type" value="Genomic_DNA"/>
</dbReference>
<dbReference type="GO" id="GO:0003677">
    <property type="term" value="F:DNA binding"/>
    <property type="evidence" value="ECO:0007669"/>
    <property type="project" value="UniProtKB-KW"/>
</dbReference>
<dbReference type="InterPro" id="IPR058532">
    <property type="entry name" value="YjbR/MT2646/Rv2570-like"/>
</dbReference>
<sequence length="106" mass="11799">MSTVADLRRLALALPGVTEGTHFRMVAFRVRDKGFATVDKDGYVQLALGEEEVAAVVAEDPAVFGEVTRGTRRLGVRFDPAKVDERRLTALVELSWRHHAPKDLLR</sequence>
<dbReference type="InterPro" id="IPR038056">
    <property type="entry name" value="YjbR-like_sf"/>
</dbReference>
<keyword evidence="2" id="KW-1185">Reference proteome</keyword>
<gene>
    <name evidence="1" type="ORF">FNH05_12230</name>
</gene>
<dbReference type="AlphaFoldDB" id="A0A558CWC4"/>
<accession>A0A558CWC4</accession>
<reference evidence="1 2" key="2">
    <citation type="submission" date="2019-08" db="EMBL/GenBank/DDBJ databases">
        <title>Amycolatopsis acidicola sp. nov., isolated from peat swamp forest soil.</title>
        <authorList>
            <person name="Srisuk N."/>
        </authorList>
    </citation>
    <scope>NUCLEOTIDE SEQUENCE [LARGE SCALE GENOMIC DNA]</scope>
    <source>
        <strain evidence="1 2">TBRC 6029</strain>
    </source>
</reference>
<organism evidence="1 2">
    <name type="scientific">Amycolatopsis rhizosphaerae</name>
    <dbReference type="NCBI Taxonomy" id="2053003"/>
    <lineage>
        <taxon>Bacteria</taxon>
        <taxon>Bacillati</taxon>
        <taxon>Actinomycetota</taxon>
        <taxon>Actinomycetes</taxon>
        <taxon>Pseudonocardiales</taxon>
        <taxon>Pseudonocardiaceae</taxon>
        <taxon>Amycolatopsis</taxon>
    </lineage>
</organism>
<dbReference type="RefSeq" id="WP_144587545.1">
    <property type="nucleotide sequence ID" value="NZ_VJWX01000093.1"/>
</dbReference>
<keyword evidence="1" id="KW-0238">DNA-binding</keyword>
<protein>
    <submittedName>
        <fullName evidence="1">MmcQ/YjbR family DNA-binding protein</fullName>
    </submittedName>
</protein>
<dbReference type="SUPFAM" id="SSF142906">
    <property type="entry name" value="YjbR-like"/>
    <property type="match status" value="1"/>
</dbReference>